<sequence length="300" mass="34619">MWMMIMVEELRIFGDFRVLDDKIEKLPNTMEGLLVHILDRLIQEDDENGVVKKVLCLIACSRHGLPSDNILKICGNIDSKEELAPMYWARARRTLKQYLRAFGRSEEIIIFSHDSVLKAVRSHLLATQSEVVKYHTMLADYYQFWCNDLRKKVYYVPYHLEHGRLKKRLVAFMREDRDSYWHINPWMRSSMLKNVRCRMLADSGMPSTVPLRLCNMCSMRSGGYNPACTWQNKQCCVLCGSQCVGSKTIGARACTQHAFKHGLRKCVLCTFMTSDSNIQAQLCTNCGFAQGERLCACFDV</sequence>
<gene>
    <name evidence="2" type="primary">ORF98401</name>
</gene>
<evidence type="ECO:0000256" key="1">
    <source>
        <dbReference type="ARBA" id="ARBA00022737"/>
    </source>
</evidence>
<organism evidence="2">
    <name type="scientific">Arion vulgaris</name>
    <dbReference type="NCBI Taxonomy" id="1028688"/>
    <lineage>
        <taxon>Eukaryota</taxon>
        <taxon>Metazoa</taxon>
        <taxon>Spiralia</taxon>
        <taxon>Lophotrochozoa</taxon>
        <taxon>Mollusca</taxon>
        <taxon>Gastropoda</taxon>
        <taxon>Heterobranchia</taxon>
        <taxon>Euthyneura</taxon>
        <taxon>Panpulmonata</taxon>
        <taxon>Eupulmonata</taxon>
        <taxon>Stylommatophora</taxon>
        <taxon>Helicina</taxon>
        <taxon>Arionoidea</taxon>
        <taxon>Arionidae</taxon>
        <taxon>Arion</taxon>
    </lineage>
</organism>
<protein>
    <submittedName>
        <fullName evidence="2">Uncharacterized protein</fullName>
    </submittedName>
</protein>
<proteinExistence type="predicted"/>
<reference evidence="2" key="1">
    <citation type="submission" date="2014-12" db="EMBL/GenBank/DDBJ databases">
        <title>Insight into the proteome of Arion vulgaris.</title>
        <authorList>
            <person name="Aradska J."/>
            <person name="Bulat T."/>
            <person name="Smidak R."/>
            <person name="Sarate P."/>
            <person name="Gangsoo J."/>
            <person name="Sialana F."/>
            <person name="Bilban M."/>
            <person name="Lubec G."/>
        </authorList>
    </citation>
    <scope>NUCLEOTIDE SEQUENCE</scope>
    <source>
        <tissue evidence="2">Skin</tissue>
    </source>
</reference>
<dbReference type="EMBL" id="HACG01029225">
    <property type="protein sequence ID" value="CEK76090.1"/>
    <property type="molecule type" value="Transcribed_RNA"/>
</dbReference>
<keyword evidence="1" id="KW-0677">Repeat</keyword>
<evidence type="ECO:0000313" key="2">
    <source>
        <dbReference type="EMBL" id="CEK76090.1"/>
    </source>
</evidence>
<dbReference type="AlphaFoldDB" id="A0A0B7A7Z1"/>
<dbReference type="InterPro" id="IPR051191">
    <property type="entry name" value="DCAF12"/>
</dbReference>
<dbReference type="PANTHER" id="PTHR19860:SF42">
    <property type="entry name" value="RING-TYPE DOMAIN-CONTAINING PROTEIN"/>
    <property type="match status" value="1"/>
</dbReference>
<accession>A0A0B7A7Z1</accession>
<name>A0A0B7A7Z1_9EUPU</name>
<dbReference type="PANTHER" id="PTHR19860">
    <property type="entry name" value="DDB1- AND CUL4-ASSOCIATED FACTOR 12-RELATED"/>
    <property type="match status" value="1"/>
</dbReference>
<dbReference type="GO" id="GO:0080008">
    <property type="term" value="C:Cul4-RING E3 ubiquitin ligase complex"/>
    <property type="evidence" value="ECO:0007669"/>
    <property type="project" value="TreeGrafter"/>
</dbReference>